<name>A0A090MZ14_STRRB</name>
<evidence type="ECO:0000313" key="4">
    <source>
        <dbReference type="Proteomes" id="UP000035682"/>
    </source>
</evidence>
<feature type="transmembrane region" description="Helical" evidence="2">
    <location>
        <begin position="111"/>
        <end position="130"/>
    </location>
</feature>
<evidence type="ECO:0000256" key="1">
    <source>
        <dbReference type="SAM" id="MobiDB-lite"/>
    </source>
</evidence>
<dbReference type="Proteomes" id="UP000035682">
    <property type="component" value="Unplaced"/>
</dbReference>
<reference evidence="3 4" key="1">
    <citation type="submission" date="2014-09" db="EMBL/GenBank/DDBJ databases">
        <authorList>
            <person name="Martin A.A."/>
        </authorList>
    </citation>
    <scope>NUCLEOTIDE SEQUENCE</scope>
    <source>
        <strain evidence="4">ED321</strain>
        <strain evidence="3">ED321 Heterogonic</strain>
    </source>
</reference>
<feature type="transmembrane region" description="Helical" evidence="2">
    <location>
        <begin position="29"/>
        <end position="46"/>
    </location>
</feature>
<feature type="compositionally biased region" description="Acidic residues" evidence="1">
    <location>
        <begin position="362"/>
        <end position="379"/>
    </location>
</feature>
<dbReference type="RefSeq" id="XP_024507339.1">
    <property type="nucleotide sequence ID" value="XM_024653909.1"/>
</dbReference>
<evidence type="ECO:0000313" key="5">
    <source>
        <dbReference type="WBParaSite" id="SRAE_2000279700.1"/>
    </source>
</evidence>
<feature type="transmembrane region" description="Helical" evidence="2">
    <location>
        <begin position="228"/>
        <end position="245"/>
    </location>
</feature>
<dbReference type="eggNOG" id="ENOG502S69F">
    <property type="taxonomic scope" value="Eukaryota"/>
</dbReference>
<dbReference type="EMBL" id="LN609529">
    <property type="protein sequence ID" value="CEF68139.1"/>
    <property type="molecule type" value="Genomic_DNA"/>
</dbReference>
<accession>A0A090MZ14</accession>
<keyword evidence="2" id="KW-1133">Transmembrane helix</keyword>
<dbReference type="AlphaFoldDB" id="A0A090MZ14"/>
<evidence type="ECO:0000313" key="6">
    <source>
        <dbReference type="WormBase" id="SRAE_2000279700"/>
    </source>
</evidence>
<protein>
    <submittedName>
        <fullName evidence="3 5">Uncharacterized protein</fullName>
    </submittedName>
</protein>
<proteinExistence type="predicted"/>
<keyword evidence="2" id="KW-0472">Membrane</keyword>
<reference evidence="5" key="2">
    <citation type="submission" date="2020-12" db="UniProtKB">
        <authorList>
            <consortium name="WormBaseParasite"/>
        </authorList>
    </citation>
    <scope>IDENTIFICATION</scope>
</reference>
<gene>
    <name evidence="3 5 6" type="ORF">SRAE_2000279700</name>
</gene>
<dbReference type="OMA" id="LRYWFCA"/>
<feature type="transmembrane region" description="Helical" evidence="2">
    <location>
        <begin position="53"/>
        <end position="70"/>
    </location>
</feature>
<evidence type="ECO:0000256" key="2">
    <source>
        <dbReference type="SAM" id="Phobius"/>
    </source>
</evidence>
<keyword evidence="4" id="KW-1185">Reference proteome</keyword>
<keyword evidence="2" id="KW-0812">Transmembrane</keyword>
<organism evidence="3">
    <name type="scientific">Strongyloides ratti</name>
    <name type="common">Parasitic roundworm</name>
    <dbReference type="NCBI Taxonomy" id="34506"/>
    <lineage>
        <taxon>Eukaryota</taxon>
        <taxon>Metazoa</taxon>
        <taxon>Ecdysozoa</taxon>
        <taxon>Nematoda</taxon>
        <taxon>Chromadorea</taxon>
        <taxon>Rhabditida</taxon>
        <taxon>Tylenchina</taxon>
        <taxon>Panagrolaimomorpha</taxon>
        <taxon>Strongyloidoidea</taxon>
        <taxon>Strongyloididae</taxon>
        <taxon>Strongyloides</taxon>
    </lineage>
</organism>
<dbReference type="WormBase" id="SRAE_2000279700">
    <property type="protein sequence ID" value="SRP08014"/>
    <property type="gene ID" value="WBGene00263011"/>
</dbReference>
<sequence length="423" mass="49537">MNSSVKNLYNKVREKIVAIIEWRSTLSPLYLFTVNTSFWLSVFYLQKDYQLQILVFAAISILSYDILLTPTDENSVIAHIFLWPFRSFFRTTAFLLLCYSSNELKEGDKEYACWSGYIALLLLLINPVWVYNKTTQKIKNGIFISIDVCIVNPLSKIYAAVYYICTFKFLKGLSEYSSRQLCRAKQLFITVNNDISERLKNSWRYIVSKIDYYLYEPMKNKAIKTKNFVYYWLFAGWWPLLTNFLDSKIGQPAKDKYYKFVKKVQYIVYGYWLSPVVEKAKIILKKQTLMILIYTKNLSIQLVWGYNTALVPVFSVVKEKYRIVEDNVLIYFLAPVCQTVISAVPEKSPFVEDSDLELDDFLPNEDDAESNASWDPDDDEARRKEIEAALLAKKEKIRQKSARIEFPDFNDLGSSDEEFMFDN</sequence>
<dbReference type="GeneID" id="36380504"/>
<dbReference type="OrthoDB" id="5872298at2759"/>
<feature type="transmembrane region" description="Helical" evidence="2">
    <location>
        <begin position="76"/>
        <end position="99"/>
    </location>
</feature>
<dbReference type="CTD" id="36380504"/>
<dbReference type="WBParaSite" id="SRAE_2000279700.1">
    <property type="protein sequence ID" value="SRAE_2000279700.1"/>
    <property type="gene ID" value="WBGene00263011"/>
</dbReference>
<feature type="region of interest" description="Disordered" evidence="1">
    <location>
        <begin position="362"/>
        <end position="381"/>
    </location>
</feature>
<evidence type="ECO:0000313" key="3">
    <source>
        <dbReference type="EMBL" id="CEF68139.1"/>
    </source>
</evidence>